<protein>
    <submittedName>
        <fullName evidence="2">Uncharacterized protein</fullName>
    </submittedName>
</protein>
<gene>
    <name evidence="2" type="ORF">BREU_3925</name>
</gene>
<evidence type="ECO:0000313" key="3">
    <source>
        <dbReference type="Proteomes" id="UP000028984"/>
    </source>
</evidence>
<dbReference type="Proteomes" id="UP000028984">
    <property type="component" value="Unassembled WGS sequence"/>
</dbReference>
<reference evidence="2 3" key="1">
    <citation type="submission" date="2014-03" db="EMBL/GenBank/DDBJ databases">
        <title>Genomics of Bifidobacteria.</title>
        <authorList>
            <person name="Ventura M."/>
            <person name="Milani C."/>
            <person name="Lugli G.A."/>
        </authorList>
    </citation>
    <scope>NUCLEOTIDE SEQUENCE [LARGE SCALE GENOMIC DNA]</scope>
    <source>
        <strain evidence="2 3">DSM 23975</strain>
    </source>
</reference>
<organism evidence="2 3">
    <name type="scientific">Bifidobacterium reuteri DSM 23975</name>
    <dbReference type="NCBI Taxonomy" id="1437610"/>
    <lineage>
        <taxon>Bacteria</taxon>
        <taxon>Bacillati</taxon>
        <taxon>Actinomycetota</taxon>
        <taxon>Actinomycetes</taxon>
        <taxon>Bifidobacteriales</taxon>
        <taxon>Bifidobacteriaceae</taxon>
        <taxon>Bifidobacterium</taxon>
    </lineage>
</organism>
<keyword evidence="1" id="KW-0812">Transmembrane</keyword>
<name>A0A087CPA4_9BIFI</name>
<evidence type="ECO:0000313" key="2">
    <source>
        <dbReference type="EMBL" id="KFI85104.1"/>
    </source>
</evidence>
<comment type="caution">
    <text evidence="2">The sequence shown here is derived from an EMBL/GenBank/DDBJ whole genome shotgun (WGS) entry which is preliminary data.</text>
</comment>
<sequence>MFVVVYFESFLQRSGRIIVKTHNRYFILIAALLMILGFVQPVYADSPNIGVSPNPPVQELGTRGVYPPHQIFGPVKDINNGSYSFAGSLPGTVYTEYRFKGKRTYMVHMSQITQPLEITVYKYNSFNNATQIARYNLSASGASFSFGTSSTNDEIYLSFASYYNCDFSGYVY</sequence>
<accession>A0A087CPA4</accession>
<keyword evidence="1" id="KW-1133">Transmembrane helix</keyword>
<dbReference type="EMBL" id="JGZK01000010">
    <property type="protein sequence ID" value="KFI85104.1"/>
    <property type="molecule type" value="Genomic_DNA"/>
</dbReference>
<keyword evidence="1" id="KW-0472">Membrane</keyword>
<feature type="transmembrane region" description="Helical" evidence="1">
    <location>
        <begin position="25"/>
        <end position="43"/>
    </location>
</feature>
<evidence type="ECO:0000256" key="1">
    <source>
        <dbReference type="SAM" id="Phobius"/>
    </source>
</evidence>
<dbReference type="AlphaFoldDB" id="A0A087CPA4"/>
<keyword evidence="3" id="KW-1185">Reference proteome</keyword>
<proteinExistence type="predicted"/>
<dbReference type="STRING" id="1437610.BREU_3925"/>